<feature type="signal peptide" evidence="1">
    <location>
        <begin position="1"/>
        <end position="18"/>
    </location>
</feature>
<protein>
    <recommendedName>
        <fullName evidence="4">Lipoprotein</fullName>
    </recommendedName>
</protein>
<evidence type="ECO:0000256" key="1">
    <source>
        <dbReference type="SAM" id="SignalP"/>
    </source>
</evidence>
<dbReference type="EMBL" id="CAXJIO010000018">
    <property type="protein sequence ID" value="CAL2104642.1"/>
    <property type="molecule type" value="Genomic_DNA"/>
</dbReference>
<dbReference type="RefSeq" id="WP_348714235.1">
    <property type="nucleotide sequence ID" value="NZ_CAXJIO010000018.1"/>
</dbReference>
<evidence type="ECO:0000313" key="3">
    <source>
        <dbReference type="Proteomes" id="UP001497527"/>
    </source>
</evidence>
<dbReference type="PROSITE" id="PS51257">
    <property type="entry name" value="PROKAR_LIPOPROTEIN"/>
    <property type="match status" value="1"/>
</dbReference>
<evidence type="ECO:0008006" key="4">
    <source>
        <dbReference type="Google" id="ProtNLM"/>
    </source>
</evidence>
<organism evidence="2 3">
    <name type="scientific">Tenacibaculum polynesiense</name>
    <dbReference type="NCBI Taxonomy" id="3137857"/>
    <lineage>
        <taxon>Bacteria</taxon>
        <taxon>Pseudomonadati</taxon>
        <taxon>Bacteroidota</taxon>
        <taxon>Flavobacteriia</taxon>
        <taxon>Flavobacteriales</taxon>
        <taxon>Flavobacteriaceae</taxon>
        <taxon>Tenacibaculum</taxon>
    </lineage>
</organism>
<dbReference type="Proteomes" id="UP001497527">
    <property type="component" value="Unassembled WGS sequence"/>
</dbReference>
<name>A0ABP1F8C4_9FLAO</name>
<keyword evidence="3" id="KW-1185">Reference proteome</keyword>
<reference evidence="2 3" key="1">
    <citation type="submission" date="2024-05" db="EMBL/GenBank/DDBJ databases">
        <authorList>
            <person name="Duchaud E."/>
        </authorList>
    </citation>
    <scope>NUCLEOTIDE SEQUENCE [LARGE SCALE GENOMIC DNA]</scope>
    <source>
        <strain evidence="2">Ena-SAMPLE-TAB-13-05-2024-13:56:06:370-140308</strain>
    </source>
</reference>
<comment type="caution">
    <text evidence="2">The sequence shown here is derived from an EMBL/GenBank/DDBJ whole genome shotgun (WGS) entry which is preliminary data.</text>
</comment>
<keyword evidence="1" id="KW-0732">Signal</keyword>
<proteinExistence type="predicted"/>
<accession>A0ABP1F8C4</accession>
<evidence type="ECO:0000313" key="2">
    <source>
        <dbReference type="EMBL" id="CAL2104642.1"/>
    </source>
</evidence>
<feature type="chain" id="PRO_5046885597" description="Lipoprotein" evidence="1">
    <location>
        <begin position="19"/>
        <end position="167"/>
    </location>
</feature>
<sequence length="167" mass="18935">MKKITVLFVLLTSLMACSDSEDFAKKEGIDASQLELLHANSSKKWRITHFYTNYKAEILDEEMTDCVKDDVYTFFTDEKEAQIDLGANSCYANYTDVTNELAGAIYSYYPEDRVLYLDFGRGAYAALNKITTSWAIITSCKFLSEDRMVFTNGIDGNGKGIVFERID</sequence>
<gene>
    <name evidence="2" type="ORF">T190423A01A_90067</name>
</gene>